<dbReference type="PANTHER" id="PTHR30161">
    <property type="entry name" value="FLAGELLAR EXPORT PROTEIN, MEMBRANE FLHA SUBUNIT-RELATED"/>
    <property type="match status" value="1"/>
</dbReference>
<reference evidence="9" key="1">
    <citation type="submission" date="2015-04" db="EMBL/GenBank/DDBJ databases">
        <authorList>
            <person name="Mushtaq Mamoona"/>
        </authorList>
    </citation>
    <scope>NUCLEOTIDE SEQUENCE [LARGE SCALE GENOMIC DNA]</scope>
    <source>
        <strain evidence="9">AN4859/03</strain>
    </source>
</reference>
<dbReference type="InterPro" id="IPR042193">
    <property type="entry name" value="FHIPEP_3"/>
</dbReference>
<evidence type="ECO:0000313" key="8">
    <source>
        <dbReference type="EMBL" id="CRF33227.1"/>
    </source>
</evidence>
<accession>A0A0G4K6L6</accession>
<keyword evidence="3" id="KW-1003">Cell membrane</keyword>
<dbReference type="EMBL" id="CVLB01000001">
    <property type="protein sequence ID" value="CRF33227.1"/>
    <property type="molecule type" value="Genomic_DNA"/>
</dbReference>
<feature type="transmembrane region" description="Helical" evidence="7">
    <location>
        <begin position="210"/>
        <end position="231"/>
    </location>
</feature>
<comment type="similarity">
    <text evidence="2">Belongs to the FHIPEP (flagella/HR/invasion proteins export pore) family.</text>
</comment>
<comment type="subcellular location">
    <subcellularLocation>
        <location evidence="1">Cell membrane</location>
        <topology evidence="1">Multi-pass membrane protein</topology>
    </subcellularLocation>
</comment>
<organism evidence="8 9">
    <name type="scientific">Brachyspira suanatina</name>
    <dbReference type="NCBI Taxonomy" id="381802"/>
    <lineage>
        <taxon>Bacteria</taxon>
        <taxon>Pseudomonadati</taxon>
        <taxon>Spirochaetota</taxon>
        <taxon>Spirochaetia</taxon>
        <taxon>Brachyspirales</taxon>
        <taxon>Brachyspiraceae</taxon>
        <taxon>Brachyspira</taxon>
    </lineage>
</organism>
<keyword evidence="6 7" id="KW-0472">Membrane</keyword>
<evidence type="ECO:0000256" key="7">
    <source>
        <dbReference type="SAM" id="Phobius"/>
    </source>
</evidence>
<evidence type="ECO:0000256" key="5">
    <source>
        <dbReference type="ARBA" id="ARBA00022989"/>
    </source>
</evidence>
<feature type="transmembrane region" description="Helical" evidence="7">
    <location>
        <begin position="26"/>
        <end position="44"/>
    </location>
</feature>
<dbReference type="InterPro" id="IPR042196">
    <property type="entry name" value="FHIPEP_4"/>
</dbReference>
<dbReference type="Gene3D" id="1.10.8.540">
    <property type="entry name" value="FHIPEP family, domain 3"/>
    <property type="match status" value="1"/>
</dbReference>
<keyword evidence="4 7" id="KW-0812">Transmembrane</keyword>
<protein>
    <submittedName>
        <fullName evidence="8">Flagellar biosynthesis protein A</fullName>
    </submittedName>
</protein>
<evidence type="ECO:0000256" key="3">
    <source>
        <dbReference type="ARBA" id="ARBA00022475"/>
    </source>
</evidence>
<dbReference type="InterPro" id="IPR042194">
    <property type="entry name" value="FHIPEP_1"/>
</dbReference>
<dbReference type="Pfam" id="PF00771">
    <property type="entry name" value="FHIPEP"/>
    <property type="match status" value="1"/>
</dbReference>
<name>A0A0G4K6L6_9SPIR</name>
<evidence type="ECO:0000313" key="9">
    <source>
        <dbReference type="Proteomes" id="UP000043763"/>
    </source>
</evidence>
<evidence type="ECO:0000256" key="6">
    <source>
        <dbReference type="ARBA" id="ARBA00023136"/>
    </source>
</evidence>
<dbReference type="PANTHER" id="PTHR30161:SF1">
    <property type="entry name" value="FLAGELLAR BIOSYNTHESIS PROTEIN FLHA-RELATED"/>
    <property type="match status" value="1"/>
</dbReference>
<feature type="transmembrane region" description="Helical" evidence="7">
    <location>
        <begin position="81"/>
        <end position="101"/>
    </location>
</feature>
<dbReference type="PIRSF" id="PIRSF005419">
    <property type="entry name" value="FlhA"/>
    <property type="match status" value="1"/>
</dbReference>
<keyword evidence="8" id="KW-0282">Flagellum</keyword>
<keyword evidence="8" id="KW-0969">Cilium</keyword>
<evidence type="ECO:0000256" key="2">
    <source>
        <dbReference type="ARBA" id="ARBA00008835"/>
    </source>
</evidence>
<keyword evidence="8" id="KW-0966">Cell projection</keyword>
<dbReference type="GO" id="GO:0009306">
    <property type="term" value="P:protein secretion"/>
    <property type="evidence" value="ECO:0007669"/>
    <property type="project" value="InterPro"/>
</dbReference>
<dbReference type="OrthoDB" id="9759185at2"/>
<dbReference type="Gene3D" id="3.40.30.60">
    <property type="entry name" value="FHIPEP family, domain 1"/>
    <property type="match status" value="1"/>
</dbReference>
<sequence length="706" mass="76715">MATMNGAKSILDNIKLPSNLSRHSDIMFAIGAVMVIMMLIIPLPSIILDFLLIINIIVSLLILLMVLSIRSANDFSVFPSVLLVMTAFRLALNVSTTRAILTEGANFNGKVITSFADFVVGGNIVVGVVIFIILIIVQFVVITKGATRVSEVAARFALDSMPSKMMAVESELQAGAITDKEAEEKRKKIRGESDFYGTMDGASKFVQGDVIAGIIITVINIVGGLIIGMTMRGEGFTQAVNAYTRFTVGDGLVSQIPSFFMSFATGLLVTRSSSEDNLSTQIAVQVFAKPKNLFIGAGFAFFLMLLPGFPKIALFVIALALFLAGYALKKEQQELGLNEDGTKTDTGEQVQQGPLDVTPFLKVEKIELSVGASLIPLALESEGGDLINRISQIRRELALEVGLVVPPVRIVDNSVIEPDEYTVSINGTEMAKGFVRPNMLLALNANSPDGPSPDCEKVREPAFGLPAYWIKVDEKDMAEKKGFMLFQPTSVIATHFSETIKRNANLLIGREEVQNMLDLIKDDHKALVSEVLAAKPHNESPLGYIQKVLQNLLQEEVPIRNSVAILEGVADAISIMGSEQATELVRSRLASQISQMVADQDRNIRVITLSQQLQNNIAQNLANTGNLQGSQMIAMSFESMQNLIKNIKDAVKLVSDSGVDDIVFLTSPIIRRPLYQFIAKNIGKYKVIATTEIAQGYNVQGIASIK</sequence>
<feature type="transmembrane region" description="Helical" evidence="7">
    <location>
        <begin position="50"/>
        <end position="69"/>
    </location>
</feature>
<keyword evidence="5 7" id="KW-1133">Transmembrane helix</keyword>
<dbReference type="Proteomes" id="UP000043763">
    <property type="component" value="Unassembled WGS sequence"/>
</dbReference>
<dbReference type="AlphaFoldDB" id="A0A0G4K6L6"/>
<evidence type="ECO:0000256" key="1">
    <source>
        <dbReference type="ARBA" id="ARBA00004651"/>
    </source>
</evidence>
<dbReference type="GO" id="GO:0005886">
    <property type="term" value="C:plasma membrane"/>
    <property type="evidence" value="ECO:0007669"/>
    <property type="project" value="UniProtKB-SubCell"/>
</dbReference>
<feature type="transmembrane region" description="Helical" evidence="7">
    <location>
        <begin position="121"/>
        <end position="142"/>
    </location>
</feature>
<dbReference type="PRINTS" id="PR00949">
    <property type="entry name" value="TYPE3IMAPROT"/>
</dbReference>
<keyword evidence="9" id="KW-1185">Reference proteome</keyword>
<dbReference type="GO" id="GO:0044780">
    <property type="term" value="P:bacterial-type flagellum assembly"/>
    <property type="evidence" value="ECO:0007669"/>
    <property type="project" value="TreeGrafter"/>
</dbReference>
<proteinExistence type="inferred from homology"/>
<gene>
    <name evidence="8" type="ORF">BRSU_1308</name>
</gene>
<evidence type="ECO:0000256" key="4">
    <source>
        <dbReference type="ARBA" id="ARBA00022692"/>
    </source>
</evidence>
<dbReference type="Gene3D" id="3.40.50.12790">
    <property type="entry name" value="FHIPEP family, domain 4"/>
    <property type="match status" value="1"/>
</dbReference>
<dbReference type="InterPro" id="IPR001712">
    <property type="entry name" value="T3SS_FHIPEP"/>
</dbReference>